<name>A0A183TWX1_TOXCA</name>
<dbReference type="WBParaSite" id="TCNE_0000074001-mRNA-1">
    <property type="protein sequence ID" value="TCNE_0000074001-mRNA-1"/>
    <property type="gene ID" value="TCNE_0000074001"/>
</dbReference>
<protein>
    <submittedName>
        <fullName evidence="1 3">Uncharacterized protein</fullName>
    </submittedName>
</protein>
<dbReference type="EMBL" id="UYWY01000411">
    <property type="protein sequence ID" value="VDM24785.1"/>
    <property type="molecule type" value="Genomic_DNA"/>
</dbReference>
<gene>
    <name evidence="1" type="ORF">TCNE_LOCUS741</name>
</gene>
<organism evidence="2 3">
    <name type="scientific">Toxocara canis</name>
    <name type="common">Canine roundworm</name>
    <dbReference type="NCBI Taxonomy" id="6265"/>
    <lineage>
        <taxon>Eukaryota</taxon>
        <taxon>Metazoa</taxon>
        <taxon>Ecdysozoa</taxon>
        <taxon>Nematoda</taxon>
        <taxon>Chromadorea</taxon>
        <taxon>Rhabditida</taxon>
        <taxon>Spirurina</taxon>
        <taxon>Ascaridomorpha</taxon>
        <taxon>Ascaridoidea</taxon>
        <taxon>Toxocaridae</taxon>
        <taxon>Toxocara</taxon>
    </lineage>
</organism>
<reference evidence="1 2" key="2">
    <citation type="submission" date="2018-11" db="EMBL/GenBank/DDBJ databases">
        <authorList>
            <consortium name="Pathogen Informatics"/>
        </authorList>
    </citation>
    <scope>NUCLEOTIDE SEQUENCE [LARGE SCALE GENOMIC DNA]</scope>
</reference>
<accession>A0A183TWX1</accession>
<evidence type="ECO:0000313" key="1">
    <source>
        <dbReference type="EMBL" id="VDM24785.1"/>
    </source>
</evidence>
<dbReference type="Proteomes" id="UP000050794">
    <property type="component" value="Unassembled WGS sequence"/>
</dbReference>
<proteinExistence type="predicted"/>
<evidence type="ECO:0000313" key="2">
    <source>
        <dbReference type="Proteomes" id="UP000050794"/>
    </source>
</evidence>
<sequence length="71" mass="7943">MRIALATQEQQKYEEAESRCCYTASSHYLLALILPRARALTHPLNVFCTHIPDVMQSHPTASLNSEVTADV</sequence>
<dbReference type="AlphaFoldDB" id="A0A183TWX1"/>
<keyword evidence="2" id="KW-1185">Reference proteome</keyword>
<evidence type="ECO:0000313" key="3">
    <source>
        <dbReference type="WBParaSite" id="TCNE_0000074001-mRNA-1"/>
    </source>
</evidence>
<reference evidence="3" key="1">
    <citation type="submission" date="2016-06" db="UniProtKB">
        <authorList>
            <consortium name="WormBaseParasite"/>
        </authorList>
    </citation>
    <scope>IDENTIFICATION</scope>
</reference>